<proteinExistence type="predicted"/>
<dbReference type="InterPro" id="IPR050678">
    <property type="entry name" value="DNA_Partitioning_ATPase"/>
</dbReference>
<dbReference type="SUPFAM" id="SSF52540">
    <property type="entry name" value="P-loop containing nucleoside triphosphate hydrolases"/>
    <property type="match status" value="1"/>
</dbReference>
<dbReference type="Pfam" id="PF06564">
    <property type="entry name" value="CBP_BcsQ"/>
    <property type="match status" value="1"/>
</dbReference>
<dbReference type="Gene3D" id="3.40.50.300">
    <property type="entry name" value="P-loop containing nucleotide triphosphate hydrolases"/>
    <property type="match status" value="1"/>
</dbReference>
<dbReference type="NCBIfam" id="TIGR03371">
    <property type="entry name" value="cellulose_yhjQ"/>
    <property type="match status" value="1"/>
</dbReference>
<gene>
    <name evidence="1" type="primary">yhjQ</name>
    <name evidence="1" type="ORF">C1E23_08205</name>
</gene>
<reference evidence="1 2" key="1">
    <citation type="submission" date="2018-01" db="EMBL/GenBank/DDBJ databases">
        <title>Co-occurrence of chitin degradation, pigmentation and bioactivity in marine Pseudoalteromonas.</title>
        <authorList>
            <person name="Paulsen S."/>
            <person name="Gram L."/>
            <person name="Machado H."/>
        </authorList>
    </citation>
    <scope>NUCLEOTIDE SEQUENCE [LARGE SCALE GENOMIC DNA]</scope>
    <source>
        <strain evidence="1 2">S3898</strain>
    </source>
</reference>
<dbReference type="Proteomes" id="UP000291338">
    <property type="component" value="Unassembled WGS sequence"/>
</dbReference>
<dbReference type="PANTHER" id="PTHR13696:SF99">
    <property type="entry name" value="COBYRINIC ACID AC-DIAMIDE SYNTHASE"/>
    <property type="match status" value="1"/>
</dbReference>
<evidence type="ECO:0000313" key="1">
    <source>
        <dbReference type="EMBL" id="RZQ53619.1"/>
    </source>
</evidence>
<dbReference type="PANTHER" id="PTHR13696">
    <property type="entry name" value="P-LOOP CONTAINING NUCLEOSIDE TRIPHOSPHATE HYDROLASE"/>
    <property type="match status" value="1"/>
</dbReference>
<organism evidence="1 2">
    <name type="scientific">Pseudoalteromonas phenolica</name>
    <dbReference type="NCBI Taxonomy" id="161398"/>
    <lineage>
        <taxon>Bacteria</taxon>
        <taxon>Pseudomonadati</taxon>
        <taxon>Pseudomonadota</taxon>
        <taxon>Gammaproteobacteria</taxon>
        <taxon>Alteromonadales</taxon>
        <taxon>Pseudoalteromonadaceae</taxon>
        <taxon>Pseudoalteromonas</taxon>
    </lineage>
</organism>
<dbReference type="EMBL" id="PPSX01000023">
    <property type="protein sequence ID" value="RZQ53619.1"/>
    <property type="molecule type" value="Genomic_DNA"/>
</dbReference>
<protein>
    <submittedName>
        <fullName evidence="1">Cellulose synthase operon protein YhjQ</fullName>
    </submittedName>
</protein>
<comment type="caution">
    <text evidence="1">The sequence shown here is derived from an EMBL/GenBank/DDBJ whole genome shotgun (WGS) entry which is preliminary data.</text>
</comment>
<name>A0A4Q7IPX9_9GAMM</name>
<dbReference type="InterPro" id="IPR017746">
    <property type="entry name" value="Cellulose_synthase_operon_BcsQ"/>
</dbReference>
<dbReference type="InterPro" id="IPR027417">
    <property type="entry name" value="P-loop_NTPase"/>
</dbReference>
<dbReference type="AlphaFoldDB" id="A0A4Q7IPX9"/>
<accession>A0A4Q7IPX9</accession>
<evidence type="ECO:0000313" key="2">
    <source>
        <dbReference type="Proteomes" id="UP000291338"/>
    </source>
</evidence>
<sequence>MSCCKQYSTEKLEIILKRIFFSGLKGGVGNTTLLANLACALVQAGERVTCIDLDSKNELRLHFAHQWDDLCGWSTLENNTLEKVAFTDPDGVKFIPHGYKASTLSEKKQLVSFSQNLILDENEWLLFDVPNYANARSLGLKDDDFFIRTVNCDVSCHSIINQRKLMHNNYDEYFLINRFNSAVDIEVEIARLWRQQLPHMLPVFIHQDEVLKEALAFKNVGYNCAPFSVIKDDFQALISWLKLHFSKVAE</sequence>